<keyword evidence="6" id="KW-0106">Calcium</keyword>
<dbReference type="EMBL" id="DRIG01000010">
    <property type="protein sequence ID" value="HEC77651.1"/>
    <property type="molecule type" value="Genomic_DNA"/>
</dbReference>
<evidence type="ECO:0000313" key="10">
    <source>
        <dbReference type="EMBL" id="HEC77651.1"/>
    </source>
</evidence>
<dbReference type="InterPro" id="IPR022441">
    <property type="entry name" value="Para_beta_helix_rpt-2"/>
</dbReference>
<dbReference type="GO" id="GO:0005576">
    <property type="term" value="C:extracellular region"/>
    <property type="evidence" value="ECO:0007669"/>
    <property type="project" value="UniProtKB-SubCell"/>
</dbReference>
<evidence type="ECO:0000256" key="1">
    <source>
        <dbReference type="ARBA" id="ARBA00001913"/>
    </source>
</evidence>
<reference evidence="10" key="1">
    <citation type="journal article" date="2020" name="mSystems">
        <title>Genome- and Community-Level Interaction Insights into Carbon Utilization and Element Cycling Functions of Hydrothermarchaeota in Hydrothermal Sediment.</title>
        <authorList>
            <person name="Zhou Z."/>
            <person name="Liu Y."/>
            <person name="Xu W."/>
            <person name="Pan J."/>
            <person name="Luo Z.H."/>
            <person name="Li M."/>
        </authorList>
    </citation>
    <scope>NUCLEOTIDE SEQUENCE</scope>
    <source>
        <strain evidence="10">HyVt-388</strain>
    </source>
</reference>
<dbReference type="Gene3D" id="2.160.20.10">
    <property type="entry name" value="Single-stranded right-handed beta-helix, Pectin lyase-like"/>
    <property type="match status" value="1"/>
</dbReference>
<dbReference type="NCBIfam" id="NF041518">
    <property type="entry name" value="choice_anch_Q"/>
    <property type="match status" value="1"/>
</dbReference>
<dbReference type="InterPro" id="IPR052052">
    <property type="entry name" value="Polysaccharide_Lyase_9"/>
</dbReference>
<dbReference type="AlphaFoldDB" id="A0A9C9JZ87"/>
<protein>
    <recommendedName>
        <fullName evidence="9">Right handed beta helix domain-containing protein</fullName>
    </recommendedName>
</protein>
<accession>A0A9C9JZ87</accession>
<evidence type="ECO:0000256" key="8">
    <source>
        <dbReference type="ARBA" id="ARBA00038263"/>
    </source>
</evidence>
<dbReference type="PANTHER" id="PTHR40088:SF1">
    <property type="entry name" value="PECTATE LYASE PEL9"/>
    <property type="match status" value="1"/>
</dbReference>
<keyword evidence="4" id="KW-0479">Metal-binding</keyword>
<proteinExistence type="inferred from homology"/>
<organism evidence="10 11">
    <name type="scientific">candidate division WOR-3 bacterium</name>
    <dbReference type="NCBI Taxonomy" id="2052148"/>
    <lineage>
        <taxon>Bacteria</taxon>
        <taxon>Bacteria division WOR-3</taxon>
    </lineage>
</organism>
<comment type="caution">
    <text evidence="10">The sequence shown here is derived from an EMBL/GenBank/DDBJ whole genome shotgun (WGS) entry which is preliminary data.</text>
</comment>
<sequence>MVSTRVKFLILLLPIFLFSTTYYVSPDGDDNNSGLSPDSAFATLQHAADIVAAGDSVLVLNGEYVGFDLRTSGSVNSPIVFKTLGDSVIINQENSTTSDGVNIENADWIIIDGFRVEGIPRAGIRVAVSQHVTIRNNYCSYNGRWGIFTAFADYAVIENNECSYSTDEHGIYFSNSADHPIIRKNICHHNRANGIHMNGDESMGGDGLITDARVEANIIYENGTGGGSGINCDGVAESVIFNNLLYMNHSSGISLYRIDASAGSYHDKIFNNTIVNADDARWCININTGSTGDTLYNNILINLHPWRGSISIDSSSTAGFFSDYNIVIDRLSNDGGNSIISLSQWQSLGYDLHSQLAASLDSIFVNWQNSDYHLCTGSQAIDTGTDLVAGVVLYDLDSIPRPQGSGFDIGAYEYQPVFVQEDDFRASRPSTVIRTGEFIIFSNLYSGDRVSIFDVSGRRCSTSGRLNTGKWCWSTCGVPSGIYFYQISSDVSDEEERGKLVILK</sequence>
<comment type="cofactor">
    <cofactor evidence="1">
        <name>Ca(2+)</name>
        <dbReference type="ChEBI" id="CHEBI:29108"/>
    </cofactor>
</comment>
<dbReference type="SUPFAM" id="SSF51126">
    <property type="entry name" value="Pectin lyase-like"/>
    <property type="match status" value="1"/>
</dbReference>
<dbReference type="GO" id="GO:0016837">
    <property type="term" value="F:carbon-oxygen lyase activity, acting on polysaccharides"/>
    <property type="evidence" value="ECO:0007669"/>
    <property type="project" value="TreeGrafter"/>
</dbReference>
<evidence type="ECO:0000256" key="3">
    <source>
        <dbReference type="ARBA" id="ARBA00022525"/>
    </source>
</evidence>
<keyword evidence="7" id="KW-0456">Lyase</keyword>
<dbReference type="InterPro" id="IPR012334">
    <property type="entry name" value="Pectin_lyas_fold"/>
</dbReference>
<dbReference type="InterPro" id="IPR011050">
    <property type="entry name" value="Pectin_lyase_fold/virulence"/>
</dbReference>
<evidence type="ECO:0000256" key="5">
    <source>
        <dbReference type="ARBA" id="ARBA00022729"/>
    </source>
</evidence>
<evidence type="ECO:0000256" key="7">
    <source>
        <dbReference type="ARBA" id="ARBA00023239"/>
    </source>
</evidence>
<comment type="subcellular location">
    <subcellularLocation>
        <location evidence="2">Secreted</location>
    </subcellularLocation>
</comment>
<gene>
    <name evidence="10" type="ORF">ENI34_00735</name>
</gene>
<feature type="domain" description="Right handed beta helix" evidence="9">
    <location>
        <begin position="96"/>
        <end position="200"/>
    </location>
</feature>
<evidence type="ECO:0000259" key="9">
    <source>
        <dbReference type="Pfam" id="PF13229"/>
    </source>
</evidence>
<evidence type="ECO:0000256" key="2">
    <source>
        <dbReference type="ARBA" id="ARBA00004613"/>
    </source>
</evidence>
<dbReference type="InterPro" id="IPR039448">
    <property type="entry name" value="Beta_helix"/>
</dbReference>
<dbReference type="Pfam" id="PF13229">
    <property type="entry name" value="Beta_helix"/>
    <property type="match status" value="1"/>
</dbReference>
<dbReference type="SMART" id="SM00710">
    <property type="entry name" value="PbH1"/>
    <property type="match status" value="4"/>
</dbReference>
<evidence type="ECO:0000313" key="11">
    <source>
        <dbReference type="Proteomes" id="UP000885826"/>
    </source>
</evidence>
<dbReference type="InterPro" id="IPR006626">
    <property type="entry name" value="PbH1"/>
</dbReference>
<dbReference type="NCBIfam" id="TIGR03804">
    <property type="entry name" value="para_beta_helix"/>
    <property type="match status" value="1"/>
</dbReference>
<keyword evidence="5" id="KW-0732">Signal</keyword>
<dbReference type="Proteomes" id="UP000885826">
    <property type="component" value="Unassembled WGS sequence"/>
</dbReference>
<name>A0A9C9JZ87_UNCW3</name>
<dbReference type="PANTHER" id="PTHR40088">
    <property type="entry name" value="PECTATE LYASE (EUROFUNG)"/>
    <property type="match status" value="1"/>
</dbReference>
<keyword evidence="3" id="KW-0964">Secreted</keyword>
<dbReference type="GO" id="GO:0046872">
    <property type="term" value="F:metal ion binding"/>
    <property type="evidence" value="ECO:0007669"/>
    <property type="project" value="UniProtKB-KW"/>
</dbReference>
<dbReference type="InterPro" id="IPR059226">
    <property type="entry name" value="Choice_anch_Q_dom"/>
</dbReference>
<evidence type="ECO:0000256" key="4">
    <source>
        <dbReference type="ARBA" id="ARBA00022723"/>
    </source>
</evidence>
<evidence type="ECO:0000256" key="6">
    <source>
        <dbReference type="ARBA" id="ARBA00022837"/>
    </source>
</evidence>
<comment type="similarity">
    <text evidence="8">Belongs to the polysaccharide lyase 9 family.</text>
</comment>